<dbReference type="RefSeq" id="XP_025351398.1">
    <property type="nucleotide sequence ID" value="XM_025494762.1"/>
</dbReference>
<reference evidence="4 5" key="1">
    <citation type="journal article" date="2018" name="Mol. Biol. Evol.">
        <title>Broad Genomic Sampling Reveals a Smut Pathogenic Ancestry of the Fungal Clade Ustilaginomycotina.</title>
        <authorList>
            <person name="Kijpornyongpan T."/>
            <person name="Mondo S.J."/>
            <person name="Barry K."/>
            <person name="Sandor L."/>
            <person name="Lee J."/>
            <person name="Lipzen A."/>
            <person name="Pangilinan J."/>
            <person name="LaButti K."/>
            <person name="Hainaut M."/>
            <person name="Henrissat B."/>
            <person name="Grigoriev I.V."/>
            <person name="Spatafora J.W."/>
            <person name="Aime M.C."/>
        </authorList>
    </citation>
    <scope>NUCLEOTIDE SEQUENCE [LARGE SCALE GENOMIC DNA]</scope>
    <source>
        <strain evidence="4 5">MCA 4718</strain>
    </source>
</reference>
<feature type="region of interest" description="Disordered" evidence="1">
    <location>
        <begin position="85"/>
        <end position="115"/>
    </location>
</feature>
<dbReference type="Gene3D" id="3.60.21.10">
    <property type="match status" value="1"/>
</dbReference>
<dbReference type="InterPro" id="IPR029052">
    <property type="entry name" value="Metallo-depent_PP-like"/>
</dbReference>
<feature type="region of interest" description="Disordered" evidence="1">
    <location>
        <begin position="557"/>
        <end position="585"/>
    </location>
</feature>
<dbReference type="OrthoDB" id="783096at2759"/>
<name>A0A316UH43_9BASI</name>
<dbReference type="Proteomes" id="UP000245942">
    <property type="component" value="Unassembled WGS sequence"/>
</dbReference>
<protein>
    <submittedName>
        <fullName evidence="4">Metallo-dependent phosphatase</fullName>
    </submittedName>
</protein>
<evidence type="ECO:0000256" key="2">
    <source>
        <dbReference type="SAM" id="Phobius"/>
    </source>
</evidence>
<dbReference type="GO" id="GO:0004721">
    <property type="term" value="F:phosphoprotein phosphatase activity"/>
    <property type="evidence" value="ECO:0007669"/>
    <property type="project" value="TreeGrafter"/>
</dbReference>
<dbReference type="SUPFAM" id="SSF56300">
    <property type="entry name" value="Metallo-dependent phosphatases"/>
    <property type="match status" value="1"/>
</dbReference>
<organism evidence="4 5">
    <name type="scientific">Pseudomicrostroma glucosiphilum</name>
    <dbReference type="NCBI Taxonomy" id="1684307"/>
    <lineage>
        <taxon>Eukaryota</taxon>
        <taxon>Fungi</taxon>
        <taxon>Dikarya</taxon>
        <taxon>Basidiomycota</taxon>
        <taxon>Ustilaginomycotina</taxon>
        <taxon>Exobasidiomycetes</taxon>
        <taxon>Microstromatales</taxon>
        <taxon>Microstromatales incertae sedis</taxon>
        <taxon>Pseudomicrostroma</taxon>
    </lineage>
</organism>
<dbReference type="STRING" id="1684307.A0A316UH43"/>
<dbReference type="PANTHER" id="PTHR32440">
    <property type="entry name" value="PHOSPHATASE DCR2-RELATED-RELATED"/>
    <property type="match status" value="1"/>
</dbReference>
<dbReference type="Pfam" id="PF00149">
    <property type="entry name" value="Metallophos"/>
    <property type="match status" value="1"/>
</dbReference>
<proteinExistence type="predicted"/>
<dbReference type="GO" id="GO:0005737">
    <property type="term" value="C:cytoplasm"/>
    <property type="evidence" value="ECO:0007669"/>
    <property type="project" value="TreeGrafter"/>
</dbReference>
<dbReference type="GeneID" id="37016496"/>
<evidence type="ECO:0000313" key="5">
    <source>
        <dbReference type="Proteomes" id="UP000245942"/>
    </source>
</evidence>
<evidence type="ECO:0000259" key="3">
    <source>
        <dbReference type="Pfam" id="PF00149"/>
    </source>
</evidence>
<evidence type="ECO:0000256" key="1">
    <source>
        <dbReference type="SAM" id="MobiDB-lite"/>
    </source>
</evidence>
<keyword evidence="2" id="KW-0812">Transmembrane</keyword>
<keyword evidence="2" id="KW-1133">Transmembrane helix</keyword>
<evidence type="ECO:0000313" key="4">
    <source>
        <dbReference type="EMBL" id="PWN24238.1"/>
    </source>
</evidence>
<dbReference type="EMBL" id="KZ819321">
    <property type="protein sequence ID" value="PWN24238.1"/>
    <property type="molecule type" value="Genomic_DNA"/>
</dbReference>
<keyword evidence="2" id="KW-0472">Membrane</keyword>
<dbReference type="CDD" id="cd07383">
    <property type="entry name" value="MPP_Dcr2"/>
    <property type="match status" value="1"/>
</dbReference>
<feature type="transmembrane region" description="Helical" evidence="2">
    <location>
        <begin position="37"/>
        <end position="55"/>
    </location>
</feature>
<dbReference type="PANTHER" id="PTHR32440:SF0">
    <property type="entry name" value="PHOSPHATASE DCR2-RELATED"/>
    <property type="match status" value="1"/>
</dbReference>
<dbReference type="InterPro" id="IPR004843">
    <property type="entry name" value="Calcineurin-like_PHP"/>
</dbReference>
<feature type="domain" description="Calcineurin-like phosphoesterase" evidence="3">
    <location>
        <begin position="356"/>
        <end position="662"/>
    </location>
</feature>
<keyword evidence="5" id="KW-1185">Reference proteome</keyword>
<feature type="compositionally biased region" description="Basic and acidic residues" evidence="1">
    <location>
        <begin position="565"/>
        <end position="578"/>
    </location>
</feature>
<dbReference type="AlphaFoldDB" id="A0A316UH43"/>
<gene>
    <name evidence="4" type="ORF">BCV69DRAFT_310071</name>
</gene>
<feature type="compositionally biased region" description="Polar residues" evidence="1">
    <location>
        <begin position="97"/>
        <end position="106"/>
    </location>
</feature>
<sequence>MRRYHPTYREDDDHENLDRLHPRKRPRRIWRCKRPPVVFLLTWAGLVFLLSINFFTLSRDRLPTGAGLVGWQEFANLGFPSTSSASSATSLDDTPAVGSSSSQQDEASNAAGANGALADGPAYPLDVYAPLLPNPAPLTEVTIQDCSPVRLSTCKPPSTPEEDALLGKWVLVPRPLDSEAAQSLGWSEKGIGGALKKLWGAIDTRYVFYRRSRRLNVPRVVDLRVVETGQDPPNGGTEAGWFRVKTDMRSPYMRLWGGKKGLHLYYKVDSMGGAAGSPSTRDADWERQQAALEPITELDIMYGSHNVPWPGFYVVGEVMPAFRALGYPSTFLNARRTPLPSTQVDAQPMFRPDGTFKILQLADLHFSVEDEPCRDVLWETPKRPCSSVNDTVALIGRWLDAEKPDLVVFTGDQLNGQGSSWDPKSTAPKVFQPVIERKIQWAAILGNHDSQSGPLSRPEIQQLFTRLPYSLARVGPAQLHNGVGAGNYYIKLLSPTPDRTNVFNLYFLDSGDTETRLNWGIHKAYDSILQDQIDWFVTQSNKMKKILRPYKPDGGVDLPAQNWSSEREASDKIQRDGDSNPTWDAGSAQGALLAKPNAITFVHIPLAEFFDTSASTVKFGSDRKETSGVAGAQGKRGFFDALLRQGLQGQRDVRLVVSGHMHNNADCERIEKDGQQIWTCFGGGSSFAGYGMAGFDRRCRVFELSNFGETAHSWNRLEDGSKQLEGKLWDDLTRT</sequence>
<accession>A0A316UH43</accession>